<evidence type="ECO:0000313" key="3">
    <source>
        <dbReference type="Proteomes" id="UP000259030"/>
    </source>
</evidence>
<dbReference type="Gene3D" id="1.25.40.10">
    <property type="entry name" value="Tetratricopeptide repeat domain"/>
    <property type="match status" value="1"/>
</dbReference>
<dbReference type="KEGG" id="dfc:DFI_15010"/>
<organism evidence="2 3">
    <name type="scientific">Deinococcus ficus</name>
    <dbReference type="NCBI Taxonomy" id="317577"/>
    <lineage>
        <taxon>Bacteria</taxon>
        <taxon>Thermotogati</taxon>
        <taxon>Deinococcota</taxon>
        <taxon>Deinococci</taxon>
        <taxon>Deinococcales</taxon>
        <taxon>Deinococcaceae</taxon>
        <taxon>Deinococcus</taxon>
    </lineage>
</organism>
<dbReference type="SMART" id="SM00028">
    <property type="entry name" value="TPR"/>
    <property type="match status" value="2"/>
</dbReference>
<dbReference type="AlphaFoldDB" id="A0A221T0T4"/>
<dbReference type="RefSeq" id="WP_027463759.1">
    <property type="nucleotide sequence ID" value="NZ_CP021082.1"/>
</dbReference>
<accession>A0A221T0T4</accession>
<geneLocation type="plasmid" evidence="3">
    <name>pdfi1</name>
</geneLocation>
<feature type="signal peptide" evidence="1">
    <location>
        <begin position="1"/>
        <end position="20"/>
    </location>
</feature>
<feature type="chain" id="PRO_5011270493" evidence="1">
    <location>
        <begin position="21"/>
        <end position="703"/>
    </location>
</feature>
<dbReference type="InterPro" id="IPR011990">
    <property type="entry name" value="TPR-like_helical_dom_sf"/>
</dbReference>
<dbReference type="SUPFAM" id="SSF48452">
    <property type="entry name" value="TPR-like"/>
    <property type="match status" value="1"/>
</dbReference>
<dbReference type="STRING" id="317577.GCA_000419625_03197"/>
<proteinExistence type="predicted"/>
<keyword evidence="1" id="KW-0732">Signal</keyword>
<sequence>MTRFPAIAVSLSLFASSALAGGTWHAWSDQTTLPAIGDHRKQVAERRSAACTPRVRDPGTPGLALGGGRDIDEMIRSLETLLATMKPGDQGYAGVKQSIESLKEQKKKGSPPLPVGSAPGALSFQKALANVEKVLGAEASRAKALAGSDDVIASLAGRNPKLALAMLLASHRAQPRNAWNLVNAAGLLSMTGFPHEAVAFLDEAARLGGALPAPAGVPGQAIALSNRGHALLGLGRWKEAEVPLRAALRLAPDLAEAHTNLSQALLCLGQVDAATGELRLGLRRTPDPQASRDYALEETVPGRHGAGVKPVEDTARRRPAKDLFDLTRGVSYELPQLKLPRTRMEAIALHDQYEALQRRGSQESDALNDRATQLSNWSRFDAGEQRWMRLVRDASIHAHFEPELWGAYKAAWDAHYAFLEAVPRFAKIRNDIADRAEGRCEQRAGVYDEAARAYMEGLRPFVRGQEQAMARWVSLRTKHETALAANVADPTERLALRLGTEARAKALFYGPVVDAAWIMSEVPDEVCDGQVPQGSLDLASLPDLSADPCGGLPTGGKLKSKAGSVAVPNINGGPVAHQFGLSFGVSCKGLDIELAPSFKTAFNVGPFAQLNLRWDGTATVFAGVKAELKQPKNTPLAEYNKSGLSVKEGLYLKFDKDGIADAGMRVEAKAAIGGGPDKAATLWEGKIEQDFGIAAAAAYWLDR</sequence>
<name>A0A221T0T4_9DEIO</name>
<keyword evidence="2" id="KW-0614">Plasmid</keyword>
<dbReference type="EMBL" id="CP021082">
    <property type="protein sequence ID" value="ASN82489.1"/>
    <property type="molecule type" value="Genomic_DNA"/>
</dbReference>
<gene>
    <name evidence="2" type="ORF">DFI_15010</name>
</gene>
<dbReference type="Proteomes" id="UP000259030">
    <property type="component" value="Plasmid pDFI1"/>
</dbReference>
<evidence type="ECO:0000256" key="1">
    <source>
        <dbReference type="SAM" id="SignalP"/>
    </source>
</evidence>
<reference evidence="2 3" key="1">
    <citation type="submission" date="2017-05" db="EMBL/GenBank/DDBJ databases">
        <title>The complete genome sequence of Deinococcus ficus isolated from the rhizosphere of the Ficus religiosa L. in Taiwan.</title>
        <authorList>
            <person name="Wu K.-M."/>
            <person name="Liao T.-L."/>
            <person name="Liu Y.-M."/>
            <person name="Young C.-C."/>
            <person name="Tsai S.-F."/>
        </authorList>
    </citation>
    <scope>NUCLEOTIDE SEQUENCE [LARGE SCALE GENOMIC DNA]</scope>
    <source>
        <strain evidence="2 3">CC-FR2-10</strain>
        <plasmid evidence="3">pdfi1</plasmid>
    </source>
</reference>
<protein>
    <submittedName>
        <fullName evidence="2">Uncharacterized protein</fullName>
    </submittedName>
</protein>
<keyword evidence="3" id="KW-1185">Reference proteome</keyword>
<evidence type="ECO:0000313" key="2">
    <source>
        <dbReference type="EMBL" id="ASN82489.1"/>
    </source>
</evidence>
<dbReference type="InterPro" id="IPR019734">
    <property type="entry name" value="TPR_rpt"/>
</dbReference>